<accession>A0AAV1ZHR1</accession>
<keyword evidence="1" id="KW-0175">Coiled coil</keyword>
<gene>
    <name evidence="2" type="ORF">LARSCL_LOCUS5581</name>
</gene>
<evidence type="ECO:0000313" key="3">
    <source>
        <dbReference type="Proteomes" id="UP001497382"/>
    </source>
</evidence>
<name>A0AAV1ZHR1_9ARAC</name>
<sequence>MQMEEETNKKSLKSPKLLSTVSFKKNKKYKNLWTSLWSPSNPKKQAKKNIQESPHLLLTQESNNTDKQFQIVPSNQECNESIYSTVIDLSQQDNPEVSLKSDSDRSLNSTENETLPSHIHKVEINQPVPNVGSTSTIVTEPAYAKIDKNISKENFQELTKLQSRKYNQEESVQEMYSKQLDILREKVLSQNNSIIQLESEKRKLEMQLENVWEAPNEDVKKYLNAKIFSKY</sequence>
<protein>
    <submittedName>
        <fullName evidence="2">Uncharacterized protein</fullName>
    </submittedName>
</protein>
<evidence type="ECO:0000256" key="1">
    <source>
        <dbReference type="SAM" id="Coils"/>
    </source>
</evidence>
<organism evidence="2 3">
    <name type="scientific">Larinioides sclopetarius</name>
    <dbReference type="NCBI Taxonomy" id="280406"/>
    <lineage>
        <taxon>Eukaryota</taxon>
        <taxon>Metazoa</taxon>
        <taxon>Ecdysozoa</taxon>
        <taxon>Arthropoda</taxon>
        <taxon>Chelicerata</taxon>
        <taxon>Arachnida</taxon>
        <taxon>Araneae</taxon>
        <taxon>Araneomorphae</taxon>
        <taxon>Entelegynae</taxon>
        <taxon>Araneoidea</taxon>
        <taxon>Araneidae</taxon>
        <taxon>Larinioides</taxon>
    </lineage>
</organism>
<comment type="caution">
    <text evidence="2">The sequence shown here is derived from an EMBL/GenBank/DDBJ whole genome shotgun (WGS) entry which is preliminary data.</text>
</comment>
<keyword evidence="3" id="KW-1185">Reference proteome</keyword>
<reference evidence="2 3" key="1">
    <citation type="submission" date="2024-04" db="EMBL/GenBank/DDBJ databases">
        <authorList>
            <person name="Rising A."/>
            <person name="Reimegard J."/>
            <person name="Sonavane S."/>
            <person name="Akerstrom W."/>
            <person name="Nylinder S."/>
            <person name="Hedman E."/>
            <person name="Kallberg Y."/>
        </authorList>
    </citation>
    <scope>NUCLEOTIDE SEQUENCE [LARGE SCALE GENOMIC DNA]</scope>
</reference>
<feature type="coiled-coil region" evidence="1">
    <location>
        <begin position="180"/>
        <end position="207"/>
    </location>
</feature>
<evidence type="ECO:0000313" key="2">
    <source>
        <dbReference type="EMBL" id="CAL1270952.1"/>
    </source>
</evidence>
<dbReference type="Proteomes" id="UP001497382">
    <property type="component" value="Unassembled WGS sequence"/>
</dbReference>
<dbReference type="EMBL" id="CAXIEN010000051">
    <property type="protein sequence ID" value="CAL1270952.1"/>
    <property type="molecule type" value="Genomic_DNA"/>
</dbReference>
<proteinExistence type="predicted"/>
<dbReference type="AlphaFoldDB" id="A0AAV1ZHR1"/>